<dbReference type="Gene3D" id="3.40.50.300">
    <property type="entry name" value="P-loop containing nucleotide triphosphate hydrolases"/>
    <property type="match status" value="1"/>
</dbReference>
<organism evidence="17">
    <name type="scientific">freshwater metagenome</name>
    <dbReference type="NCBI Taxonomy" id="449393"/>
    <lineage>
        <taxon>unclassified sequences</taxon>
        <taxon>metagenomes</taxon>
        <taxon>ecological metagenomes</taxon>
    </lineage>
</organism>
<feature type="transmembrane region" description="Helical" evidence="15">
    <location>
        <begin position="314"/>
        <end position="332"/>
    </location>
</feature>
<keyword evidence="5" id="KW-1003">Cell membrane</keyword>
<evidence type="ECO:0000256" key="13">
    <source>
        <dbReference type="ARBA" id="ARBA00023136"/>
    </source>
</evidence>
<evidence type="ECO:0000256" key="3">
    <source>
        <dbReference type="ARBA" id="ARBA00012980"/>
    </source>
</evidence>
<feature type="transmembrane region" description="Helical" evidence="15">
    <location>
        <begin position="94"/>
        <end position="110"/>
    </location>
</feature>
<evidence type="ECO:0000256" key="6">
    <source>
        <dbReference type="ARBA" id="ARBA00022679"/>
    </source>
</evidence>
<keyword evidence="9" id="KW-0547">Nucleotide-binding</keyword>
<proteinExistence type="inferred from homology"/>
<comment type="similarity">
    <text evidence="2">Belongs to the thymidylate kinase family.</text>
</comment>
<comment type="subcellular location">
    <subcellularLocation>
        <location evidence="1">Cell membrane</location>
        <topology evidence="1">Multi-pass membrane protein</topology>
    </subcellularLocation>
</comment>
<feature type="transmembrane region" description="Helical" evidence="15">
    <location>
        <begin position="374"/>
        <end position="398"/>
    </location>
</feature>
<keyword evidence="13 15" id="KW-0472">Membrane</keyword>
<evidence type="ECO:0000313" key="17">
    <source>
        <dbReference type="EMBL" id="KGA14740.1"/>
    </source>
</evidence>
<accession>A0A094PSI2</accession>
<dbReference type="EC" id="2.7.4.9" evidence="3"/>
<feature type="transmembrane region" description="Helical" evidence="15">
    <location>
        <begin position="248"/>
        <end position="270"/>
    </location>
</feature>
<dbReference type="InterPro" id="IPR027417">
    <property type="entry name" value="P-loop_NTPase"/>
</dbReference>
<feature type="transmembrane region" description="Helical" evidence="15">
    <location>
        <begin position="282"/>
        <end position="302"/>
    </location>
</feature>
<keyword evidence="10" id="KW-0418">Kinase</keyword>
<comment type="caution">
    <text evidence="17">The sequence shown here is derived from an EMBL/GenBank/DDBJ whole genome shotgun (WGS) entry which is preliminary data.</text>
</comment>
<keyword evidence="6" id="KW-0808">Transferase</keyword>
<protein>
    <recommendedName>
        <fullName evidence="3">dTMP kinase</fullName>
        <ecNumber evidence="3">2.7.4.9</ecNumber>
    </recommendedName>
</protein>
<feature type="transmembrane region" description="Helical" evidence="15">
    <location>
        <begin position="63"/>
        <end position="87"/>
    </location>
</feature>
<dbReference type="PROSITE" id="PS01331">
    <property type="entry name" value="THYMIDYLATE_KINASE"/>
    <property type="match status" value="1"/>
</dbReference>
<dbReference type="PANTHER" id="PTHR43266:SF2">
    <property type="entry name" value="MAJOR FACILITATOR SUPERFAMILY (MFS) PROFILE DOMAIN-CONTAINING PROTEIN"/>
    <property type="match status" value="1"/>
</dbReference>
<dbReference type="NCBIfam" id="TIGR00041">
    <property type="entry name" value="DTMP_kinase"/>
    <property type="match status" value="1"/>
</dbReference>
<dbReference type="GO" id="GO:0005886">
    <property type="term" value="C:plasma membrane"/>
    <property type="evidence" value="ECO:0007669"/>
    <property type="project" value="UniProtKB-SubCell"/>
</dbReference>
<keyword evidence="12 15" id="KW-1133">Transmembrane helix</keyword>
<feature type="transmembrane region" description="Helical" evidence="15">
    <location>
        <begin position="31"/>
        <end position="51"/>
    </location>
</feature>
<dbReference type="EMBL" id="JNSK01000119">
    <property type="protein sequence ID" value="KGA14740.1"/>
    <property type="molecule type" value="Genomic_DNA"/>
</dbReference>
<dbReference type="GO" id="GO:0005524">
    <property type="term" value="F:ATP binding"/>
    <property type="evidence" value="ECO:0007669"/>
    <property type="project" value="UniProtKB-KW"/>
</dbReference>
<evidence type="ECO:0000256" key="2">
    <source>
        <dbReference type="ARBA" id="ARBA00009776"/>
    </source>
</evidence>
<feature type="transmembrane region" description="Helical" evidence="15">
    <location>
        <begin position="196"/>
        <end position="213"/>
    </location>
</feature>
<keyword evidence="11" id="KW-0067">ATP-binding</keyword>
<evidence type="ECO:0000256" key="1">
    <source>
        <dbReference type="ARBA" id="ARBA00004651"/>
    </source>
</evidence>
<evidence type="ECO:0000256" key="7">
    <source>
        <dbReference type="ARBA" id="ARBA00022692"/>
    </source>
</evidence>
<dbReference type="GO" id="GO:0006233">
    <property type="term" value="P:dTDP biosynthetic process"/>
    <property type="evidence" value="ECO:0007669"/>
    <property type="project" value="InterPro"/>
</dbReference>
<evidence type="ECO:0000256" key="10">
    <source>
        <dbReference type="ARBA" id="ARBA00022777"/>
    </source>
</evidence>
<dbReference type="FunFam" id="3.40.50.300:FF:000225">
    <property type="entry name" value="Thymidylate kinase"/>
    <property type="match status" value="1"/>
</dbReference>
<evidence type="ECO:0000256" key="8">
    <source>
        <dbReference type="ARBA" id="ARBA00022727"/>
    </source>
</evidence>
<dbReference type="Gene3D" id="1.20.1250.20">
    <property type="entry name" value="MFS general substrate transporter like domains"/>
    <property type="match status" value="1"/>
</dbReference>
<feature type="transmembrane region" description="Helical" evidence="15">
    <location>
        <begin position="116"/>
        <end position="135"/>
    </location>
</feature>
<evidence type="ECO:0000256" key="5">
    <source>
        <dbReference type="ARBA" id="ARBA00022475"/>
    </source>
</evidence>
<dbReference type="CDD" id="cd01672">
    <property type="entry name" value="TMPK"/>
    <property type="match status" value="1"/>
</dbReference>
<keyword evidence="8" id="KW-0545">Nucleotide biosynthesis</keyword>
<dbReference type="AlphaFoldDB" id="A0A094PSI2"/>
<name>A0A094PSI2_9ZZZZ</name>
<feature type="domain" description="Thymidylate kinase-like" evidence="16">
    <location>
        <begin position="472"/>
        <end position="658"/>
    </location>
</feature>
<evidence type="ECO:0000256" key="15">
    <source>
        <dbReference type="SAM" id="Phobius"/>
    </source>
</evidence>
<dbReference type="InterPro" id="IPR010290">
    <property type="entry name" value="TM_effector"/>
</dbReference>
<sequence length="702" mass="76039">MSNSLPRPAAPAPDETRSVLAIPAFRRLWQAMAFGSLGDWLGLLATTALAQQLSGGSYAKANFAIAGVFIARLLPAVFLGPIAGVIADRIDRRTLMVVADLLRFALYISIPIVNNYFWLYTATILVECVSLFWSPAKDATVPNLVPKEKLESANQVSLFAAYGTAPVAAALFAILSLLSTAIATAFPGFSGTSVDIALYINAISFAFSAWTIYNLREIPERKRTGMKAENSVGKSLIEGYKAVSTSKIIRGLIVGMIGAFIAAGAVIGLARTFVGDLGGGDAAYGVLFGSVFTGLAIGIAFGPKIFAQFSRRRLFGASLTIAGIFLVILAAIPNLTLAVFIVIILGAFSGVCWVTGFTMLGLEVHDDVRGRTFAFMQSIIRVTLVAVLAISPIIAAYIGEYRVKVINTEVAYNGAAITLLFAGLFAILIGVISYRQMKDRPAVSFWSDISNALKGELGSITGAQTKGIFIAFEGGEGSGKSTQSKLLKQWLEEEGEEVVLSREPGGTEMGKDLRRILLDHSTGEISPRAEALLYAADRAHHVFSKIRPALERGEVVITDRYFDSSIAYQGAGRILVSGEVARISRWATESLFPTLTILIDLPAEIGLGRLKSKDRLEVEPLDFHERIRQEYQQLALLDPERYLVVDGRQSVDEIHAEIIKRVGELSGLRRNIRDAEGNRIMKPIRRVATTARNTARKTVKKK</sequence>
<dbReference type="InterPro" id="IPR018095">
    <property type="entry name" value="Thymidylate_kin_CS"/>
</dbReference>
<evidence type="ECO:0000256" key="14">
    <source>
        <dbReference type="ARBA" id="ARBA00048743"/>
    </source>
</evidence>
<feature type="transmembrane region" description="Helical" evidence="15">
    <location>
        <begin position="156"/>
        <end position="184"/>
    </location>
</feature>
<feature type="transmembrane region" description="Helical" evidence="15">
    <location>
        <begin position="410"/>
        <end position="432"/>
    </location>
</feature>
<evidence type="ECO:0000259" key="16">
    <source>
        <dbReference type="Pfam" id="PF02223"/>
    </source>
</evidence>
<reference evidence="17" key="1">
    <citation type="submission" date="2014-05" db="EMBL/GenBank/DDBJ databases">
        <title>Key roles for freshwater Actinobacteria revealed by deep metagenomic sequencing.</title>
        <authorList>
            <person name="Ghai R."/>
            <person name="Mizuno C.M."/>
            <person name="Picazo A."/>
            <person name="Camacho A."/>
            <person name="Rodriguez-Valera F."/>
        </authorList>
    </citation>
    <scope>NUCLEOTIDE SEQUENCE</scope>
</reference>
<evidence type="ECO:0000256" key="4">
    <source>
        <dbReference type="ARBA" id="ARBA00022448"/>
    </source>
</evidence>
<dbReference type="CDD" id="cd06173">
    <property type="entry name" value="MFS_MefA_like"/>
    <property type="match status" value="1"/>
</dbReference>
<comment type="catalytic activity">
    <reaction evidence="14">
        <text>dTMP + ATP = dTDP + ADP</text>
        <dbReference type="Rhea" id="RHEA:13517"/>
        <dbReference type="ChEBI" id="CHEBI:30616"/>
        <dbReference type="ChEBI" id="CHEBI:58369"/>
        <dbReference type="ChEBI" id="CHEBI:63528"/>
        <dbReference type="ChEBI" id="CHEBI:456216"/>
        <dbReference type="EC" id="2.7.4.9"/>
    </reaction>
</comment>
<dbReference type="InterPro" id="IPR036259">
    <property type="entry name" value="MFS_trans_sf"/>
</dbReference>
<keyword evidence="7 15" id="KW-0812">Transmembrane</keyword>
<evidence type="ECO:0000256" key="9">
    <source>
        <dbReference type="ARBA" id="ARBA00022741"/>
    </source>
</evidence>
<dbReference type="SUPFAM" id="SSF103473">
    <property type="entry name" value="MFS general substrate transporter"/>
    <property type="match status" value="1"/>
</dbReference>
<evidence type="ECO:0000256" key="11">
    <source>
        <dbReference type="ARBA" id="ARBA00022840"/>
    </source>
</evidence>
<feature type="transmembrane region" description="Helical" evidence="15">
    <location>
        <begin position="338"/>
        <end position="362"/>
    </location>
</feature>
<dbReference type="SUPFAM" id="SSF52540">
    <property type="entry name" value="P-loop containing nucleoside triphosphate hydrolases"/>
    <property type="match status" value="1"/>
</dbReference>
<evidence type="ECO:0000256" key="12">
    <source>
        <dbReference type="ARBA" id="ARBA00022989"/>
    </source>
</evidence>
<dbReference type="GO" id="GO:0004798">
    <property type="term" value="F:dTMP kinase activity"/>
    <property type="evidence" value="ECO:0007669"/>
    <property type="project" value="UniProtKB-EC"/>
</dbReference>
<dbReference type="HAMAP" id="MF_00165">
    <property type="entry name" value="Thymidylate_kinase"/>
    <property type="match status" value="1"/>
</dbReference>
<keyword evidence="4" id="KW-0813">Transport</keyword>
<dbReference type="Pfam" id="PF02223">
    <property type="entry name" value="Thymidylate_kin"/>
    <property type="match status" value="1"/>
</dbReference>
<dbReference type="InterPro" id="IPR018094">
    <property type="entry name" value="Thymidylate_kinase"/>
</dbReference>
<dbReference type="Pfam" id="PF05977">
    <property type="entry name" value="MFS_3"/>
    <property type="match status" value="1"/>
</dbReference>
<gene>
    <name evidence="17" type="ORF">GM50_19060</name>
</gene>
<dbReference type="InterPro" id="IPR039430">
    <property type="entry name" value="Thymidylate_kin-like_dom"/>
</dbReference>
<dbReference type="PANTHER" id="PTHR43266">
    <property type="entry name" value="MACROLIDE-EFFLUX PROTEIN"/>
    <property type="match status" value="1"/>
</dbReference>